<gene>
    <name evidence="3" type="ORF">BDI24065_05350</name>
</gene>
<proteinExistence type="predicted"/>
<dbReference type="AlphaFoldDB" id="A0A6P2PTP7"/>
<accession>A0A6P2PTP7</accession>
<evidence type="ECO:0000313" key="4">
    <source>
        <dbReference type="Proteomes" id="UP000494125"/>
    </source>
</evidence>
<dbReference type="Proteomes" id="UP000494125">
    <property type="component" value="Unassembled WGS sequence"/>
</dbReference>
<keyword evidence="1" id="KW-1133">Transmembrane helix</keyword>
<keyword evidence="1" id="KW-0812">Transmembrane</keyword>
<keyword evidence="4" id="KW-1185">Reference proteome</keyword>
<dbReference type="RefSeq" id="WP_124905797.1">
    <property type="nucleotide sequence ID" value="NZ_CABVPN010000031.1"/>
</dbReference>
<reference evidence="3 4" key="1">
    <citation type="submission" date="2019-09" db="EMBL/GenBank/DDBJ databases">
        <authorList>
            <person name="Depoorter E."/>
        </authorList>
    </citation>
    <scope>NUCLEOTIDE SEQUENCE [LARGE SCALE GENOMIC DNA]</scope>
    <source>
        <strain evidence="3">LMG 24065</strain>
    </source>
</reference>
<dbReference type="InterPro" id="IPR009936">
    <property type="entry name" value="DUF1468"/>
</dbReference>
<feature type="transmembrane region" description="Helical" evidence="1">
    <location>
        <begin position="121"/>
        <end position="143"/>
    </location>
</feature>
<name>A0A6P2PTP7_9BURK</name>
<sequence length="155" mass="16367">MAHARGLNKDVWGGLLMTGIGLWVAVHSVSYSVGTLTRMGPGYFPLVLGVVLALTGIAIGIKGVKAGPDERRSGHRPEWKAWMLICAGLVAFVVFAAYLGLIAATFATVFISALGDRNNSWRSATVLALAMVVVGVVVFGWALKVQLPLFTWGGA</sequence>
<dbReference type="GeneID" id="93030423"/>
<feature type="domain" description="DUF1468" evidence="2">
    <location>
        <begin position="12"/>
        <end position="148"/>
    </location>
</feature>
<dbReference type="Pfam" id="PF07331">
    <property type="entry name" value="TctB"/>
    <property type="match status" value="1"/>
</dbReference>
<keyword evidence="1" id="KW-0472">Membrane</keyword>
<evidence type="ECO:0000259" key="2">
    <source>
        <dbReference type="Pfam" id="PF07331"/>
    </source>
</evidence>
<dbReference type="EMBL" id="CABVPN010000031">
    <property type="protein sequence ID" value="VWC10982.1"/>
    <property type="molecule type" value="Genomic_DNA"/>
</dbReference>
<feature type="transmembrane region" description="Helical" evidence="1">
    <location>
        <begin position="12"/>
        <end position="31"/>
    </location>
</feature>
<feature type="transmembrane region" description="Helical" evidence="1">
    <location>
        <begin position="82"/>
        <end position="115"/>
    </location>
</feature>
<feature type="transmembrane region" description="Helical" evidence="1">
    <location>
        <begin position="43"/>
        <end position="61"/>
    </location>
</feature>
<organism evidence="3 4">
    <name type="scientific">Burkholderia diffusa</name>
    <dbReference type="NCBI Taxonomy" id="488732"/>
    <lineage>
        <taxon>Bacteria</taxon>
        <taxon>Pseudomonadati</taxon>
        <taxon>Pseudomonadota</taxon>
        <taxon>Betaproteobacteria</taxon>
        <taxon>Burkholderiales</taxon>
        <taxon>Burkholderiaceae</taxon>
        <taxon>Burkholderia</taxon>
        <taxon>Burkholderia cepacia complex</taxon>
    </lineage>
</organism>
<protein>
    <recommendedName>
        <fullName evidence="2">DUF1468 domain-containing protein</fullName>
    </recommendedName>
</protein>
<evidence type="ECO:0000313" key="3">
    <source>
        <dbReference type="EMBL" id="VWC10982.1"/>
    </source>
</evidence>
<evidence type="ECO:0000256" key="1">
    <source>
        <dbReference type="SAM" id="Phobius"/>
    </source>
</evidence>